<proteinExistence type="predicted"/>
<name>A0A9J6DTP2_RHIMP</name>
<feature type="region of interest" description="Disordered" evidence="1">
    <location>
        <begin position="139"/>
        <end position="216"/>
    </location>
</feature>
<accession>A0A9J6DTP2</accession>
<dbReference type="Proteomes" id="UP000821866">
    <property type="component" value="Unassembled WGS sequence"/>
</dbReference>
<sequence>MWRIGMIKKSELEIYRTFKQEITKERIYHSTRGHIRRDCRVLRCAWCHRHGHEESQCVRTYVNVAVPRAADENTQLLMNEVEAEEASVGSVRLVKGASAKSPGIQRQPVAGAVGVPGTPLKPVNNNSAVHGRIEEAVTKTAPTSNVEPALSKPMKYANTGGSIGKRTREETTNDGTKNDAPSSEEPPEKAPGMRRSSIGPSPKIPPDKRLVEKAQV</sequence>
<dbReference type="VEuPathDB" id="VectorBase:LOC119182691"/>
<reference evidence="2" key="2">
    <citation type="submission" date="2021-09" db="EMBL/GenBank/DDBJ databases">
        <authorList>
            <person name="Jia N."/>
            <person name="Wang J."/>
            <person name="Shi W."/>
            <person name="Du L."/>
            <person name="Sun Y."/>
            <person name="Zhan W."/>
            <person name="Jiang J."/>
            <person name="Wang Q."/>
            <person name="Zhang B."/>
            <person name="Ji P."/>
            <person name="Sakyi L.B."/>
            <person name="Cui X."/>
            <person name="Yuan T."/>
            <person name="Jiang B."/>
            <person name="Yang W."/>
            <person name="Lam T.T.-Y."/>
            <person name="Chang Q."/>
            <person name="Ding S."/>
            <person name="Wang X."/>
            <person name="Zhu J."/>
            <person name="Ruan X."/>
            <person name="Zhao L."/>
            <person name="Wei J."/>
            <person name="Que T."/>
            <person name="Du C."/>
            <person name="Cheng J."/>
            <person name="Dai P."/>
            <person name="Han X."/>
            <person name="Huang E."/>
            <person name="Gao Y."/>
            <person name="Liu J."/>
            <person name="Shao H."/>
            <person name="Ye R."/>
            <person name="Li L."/>
            <person name="Wei W."/>
            <person name="Wang X."/>
            <person name="Wang C."/>
            <person name="Huo Q."/>
            <person name="Li W."/>
            <person name="Guo W."/>
            <person name="Chen H."/>
            <person name="Chen S."/>
            <person name="Zhou L."/>
            <person name="Zhou L."/>
            <person name="Ni X."/>
            <person name="Tian J."/>
            <person name="Zhou Y."/>
            <person name="Sheng Y."/>
            <person name="Liu T."/>
            <person name="Pan Y."/>
            <person name="Xia L."/>
            <person name="Li J."/>
            <person name="Zhao F."/>
            <person name="Cao W."/>
        </authorList>
    </citation>
    <scope>NUCLEOTIDE SEQUENCE</scope>
    <source>
        <strain evidence="2">Rmic-2018</strain>
        <tissue evidence="2">Larvae</tissue>
    </source>
</reference>
<protein>
    <submittedName>
        <fullName evidence="2">Uncharacterized protein</fullName>
    </submittedName>
</protein>
<dbReference type="AlphaFoldDB" id="A0A9J6DTP2"/>
<evidence type="ECO:0000313" key="2">
    <source>
        <dbReference type="EMBL" id="KAH8025573.1"/>
    </source>
</evidence>
<gene>
    <name evidence="2" type="ORF">HPB51_010031</name>
</gene>
<comment type="caution">
    <text evidence="2">The sequence shown here is derived from an EMBL/GenBank/DDBJ whole genome shotgun (WGS) entry which is preliminary data.</text>
</comment>
<evidence type="ECO:0000256" key="1">
    <source>
        <dbReference type="SAM" id="MobiDB-lite"/>
    </source>
</evidence>
<dbReference type="EMBL" id="JABSTU010000007">
    <property type="protein sequence ID" value="KAH8025573.1"/>
    <property type="molecule type" value="Genomic_DNA"/>
</dbReference>
<feature type="compositionally biased region" description="Basic and acidic residues" evidence="1">
    <location>
        <begin position="205"/>
        <end position="216"/>
    </location>
</feature>
<reference evidence="2" key="1">
    <citation type="journal article" date="2020" name="Cell">
        <title>Large-Scale Comparative Analyses of Tick Genomes Elucidate Their Genetic Diversity and Vector Capacities.</title>
        <authorList>
            <consortium name="Tick Genome and Microbiome Consortium (TIGMIC)"/>
            <person name="Jia N."/>
            <person name="Wang J."/>
            <person name="Shi W."/>
            <person name="Du L."/>
            <person name="Sun Y."/>
            <person name="Zhan W."/>
            <person name="Jiang J.F."/>
            <person name="Wang Q."/>
            <person name="Zhang B."/>
            <person name="Ji P."/>
            <person name="Bell-Sakyi L."/>
            <person name="Cui X.M."/>
            <person name="Yuan T.T."/>
            <person name="Jiang B.G."/>
            <person name="Yang W.F."/>
            <person name="Lam T.T."/>
            <person name="Chang Q.C."/>
            <person name="Ding S.J."/>
            <person name="Wang X.J."/>
            <person name="Zhu J.G."/>
            <person name="Ruan X.D."/>
            <person name="Zhao L."/>
            <person name="Wei J.T."/>
            <person name="Ye R.Z."/>
            <person name="Que T.C."/>
            <person name="Du C.H."/>
            <person name="Zhou Y.H."/>
            <person name="Cheng J.X."/>
            <person name="Dai P.F."/>
            <person name="Guo W.B."/>
            <person name="Han X.H."/>
            <person name="Huang E.J."/>
            <person name="Li L.F."/>
            <person name="Wei W."/>
            <person name="Gao Y.C."/>
            <person name="Liu J.Z."/>
            <person name="Shao H.Z."/>
            <person name="Wang X."/>
            <person name="Wang C.C."/>
            <person name="Yang T.C."/>
            <person name="Huo Q.B."/>
            <person name="Li W."/>
            <person name="Chen H.Y."/>
            <person name="Chen S.E."/>
            <person name="Zhou L.G."/>
            <person name="Ni X.B."/>
            <person name="Tian J.H."/>
            <person name="Sheng Y."/>
            <person name="Liu T."/>
            <person name="Pan Y.S."/>
            <person name="Xia L.Y."/>
            <person name="Li J."/>
            <person name="Zhao F."/>
            <person name="Cao W.C."/>
        </authorList>
    </citation>
    <scope>NUCLEOTIDE SEQUENCE</scope>
    <source>
        <strain evidence="2">Rmic-2018</strain>
    </source>
</reference>
<keyword evidence="3" id="KW-1185">Reference proteome</keyword>
<organism evidence="2 3">
    <name type="scientific">Rhipicephalus microplus</name>
    <name type="common">Cattle tick</name>
    <name type="synonym">Boophilus microplus</name>
    <dbReference type="NCBI Taxonomy" id="6941"/>
    <lineage>
        <taxon>Eukaryota</taxon>
        <taxon>Metazoa</taxon>
        <taxon>Ecdysozoa</taxon>
        <taxon>Arthropoda</taxon>
        <taxon>Chelicerata</taxon>
        <taxon>Arachnida</taxon>
        <taxon>Acari</taxon>
        <taxon>Parasitiformes</taxon>
        <taxon>Ixodida</taxon>
        <taxon>Ixodoidea</taxon>
        <taxon>Ixodidae</taxon>
        <taxon>Rhipicephalinae</taxon>
        <taxon>Rhipicephalus</taxon>
        <taxon>Boophilus</taxon>
    </lineage>
</organism>
<evidence type="ECO:0000313" key="3">
    <source>
        <dbReference type="Proteomes" id="UP000821866"/>
    </source>
</evidence>